<evidence type="ECO:0000256" key="1">
    <source>
        <dbReference type="SAM" id="Coils"/>
    </source>
</evidence>
<feature type="region of interest" description="Disordered" evidence="2">
    <location>
        <begin position="898"/>
        <end position="956"/>
    </location>
</feature>
<reference evidence="4" key="1">
    <citation type="journal article" date="2019" name="Sci. Rep.">
        <title>Draft genome of Tanacetum cinerariifolium, the natural source of mosquito coil.</title>
        <authorList>
            <person name="Yamashiro T."/>
            <person name="Shiraishi A."/>
            <person name="Satake H."/>
            <person name="Nakayama K."/>
        </authorList>
    </citation>
    <scope>NUCLEOTIDE SEQUENCE</scope>
</reference>
<feature type="coiled-coil region" evidence="1">
    <location>
        <begin position="964"/>
        <end position="998"/>
    </location>
</feature>
<feature type="region of interest" description="Disordered" evidence="2">
    <location>
        <begin position="419"/>
        <end position="448"/>
    </location>
</feature>
<evidence type="ECO:0000259" key="3">
    <source>
        <dbReference type="Pfam" id="PF07727"/>
    </source>
</evidence>
<comment type="caution">
    <text evidence="4">The sequence shown here is derived from an EMBL/GenBank/DDBJ whole genome shotgun (WGS) entry which is preliminary data.</text>
</comment>
<feature type="compositionally biased region" description="Acidic residues" evidence="2">
    <location>
        <begin position="898"/>
        <end position="911"/>
    </location>
</feature>
<accession>A0A6L2P269</accession>
<dbReference type="PANTHER" id="PTHR11439:SF495">
    <property type="entry name" value="REVERSE TRANSCRIPTASE, RNA-DEPENDENT DNA POLYMERASE-RELATED"/>
    <property type="match status" value="1"/>
</dbReference>
<gene>
    <name evidence="4" type="ORF">Tci_063975</name>
</gene>
<feature type="coiled-coil region" evidence="1">
    <location>
        <begin position="1460"/>
        <end position="1494"/>
    </location>
</feature>
<organism evidence="4">
    <name type="scientific">Tanacetum cinerariifolium</name>
    <name type="common">Dalmatian daisy</name>
    <name type="synonym">Chrysanthemum cinerariifolium</name>
    <dbReference type="NCBI Taxonomy" id="118510"/>
    <lineage>
        <taxon>Eukaryota</taxon>
        <taxon>Viridiplantae</taxon>
        <taxon>Streptophyta</taxon>
        <taxon>Embryophyta</taxon>
        <taxon>Tracheophyta</taxon>
        <taxon>Spermatophyta</taxon>
        <taxon>Magnoliopsida</taxon>
        <taxon>eudicotyledons</taxon>
        <taxon>Gunneridae</taxon>
        <taxon>Pentapetalae</taxon>
        <taxon>asterids</taxon>
        <taxon>campanulids</taxon>
        <taxon>Asterales</taxon>
        <taxon>Asteraceae</taxon>
        <taxon>Asteroideae</taxon>
        <taxon>Anthemideae</taxon>
        <taxon>Anthemidinae</taxon>
        <taxon>Tanacetum</taxon>
    </lineage>
</organism>
<feature type="compositionally biased region" description="Basic and acidic residues" evidence="2">
    <location>
        <begin position="439"/>
        <end position="448"/>
    </location>
</feature>
<feature type="compositionally biased region" description="Low complexity" evidence="2">
    <location>
        <begin position="935"/>
        <end position="945"/>
    </location>
</feature>
<dbReference type="InterPro" id="IPR013103">
    <property type="entry name" value="RVT_2"/>
</dbReference>
<dbReference type="EMBL" id="BKCJ010010531">
    <property type="protein sequence ID" value="GEU91997.1"/>
    <property type="molecule type" value="Genomic_DNA"/>
</dbReference>
<feature type="domain" description="Reverse transcriptase Ty1/copia-type" evidence="3">
    <location>
        <begin position="3"/>
        <end position="70"/>
    </location>
</feature>
<dbReference type="Pfam" id="PF07727">
    <property type="entry name" value="RVT_2"/>
    <property type="match status" value="2"/>
</dbReference>
<protein>
    <recommendedName>
        <fullName evidence="3">Reverse transcriptase Ty1/copia-type domain-containing protein</fullName>
    </recommendedName>
</protein>
<feature type="compositionally biased region" description="Pro residues" evidence="2">
    <location>
        <begin position="915"/>
        <end position="929"/>
    </location>
</feature>
<dbReference type="PANTHER" id="PTHR11439">
    <property type="entry name" value="GAG-POL-RELATED RETROTRANSPOSON"/>
    <property type="match status" value="1"/>
</dbReference>
<evidence type="ECO:0000256" key="2">
    <source>
        <dbReference type="SAM" id="MobiDB-lite"/>
    </source>
</evidence>
<keyword evidence="1" id="KW-0175">Coiled coil</keyword>
<name>A0A6L2P269_TANCI</name>
<sequence>MKKVWVLVDLPKGKIAIGSKWVFRNKKDERGIVVRNKARLVAQGHTQEEGIDYEEVFAPVARIEAIRWKSASTLIDTTKPLLKDPGGEDMDVHTYRSMIGSLMYLTSSRQDIMYLKGKPHLGLWYPKDSPFNLVAYSDSDYAGASLDTKSTIGGCQFLGNQPNSSVGIQDNFVAGKVGKEPVSTQQYVLLTLWSTGSKDPQNKDVDAAFDVKENESEVHVYPSNMPALEEIFYSDDEEDVGAEADFSNFETSINVSPTPTTRVYKDHHVTQIIGDLSLAPQIRSMARIVKEQGGLTQINNEDFHTYMFACFLSQEEPKRVHQALKDPSWIEAIQEELLQFKIKKNGFQRGKIDQTLFIKKQKESGPTWLFDIDTLTYSMNYQPVIVGNQPNSSVGIQDNFVADPQNKDVDAAFDVKENESEVHVYPSSSDKPKKHDAKAKREAKRESHVELSTRVRDLNDEFEEFSVNSTNRVNAVSTPVTAVGPNSTNSANSFSVSDMPALEEIFYSDDEEYVGAEADFSNFETSINVSPTPTTRVYKDHHVTQIIGDLSLAPQIRSMARIVKEQGGLTQINNEDFHTYMFACFLSQEEPKRVHQALKDPSWIEAIQEELLQFKMKKGHTQEEGIDYEEVFAPVARIEATRSTNKELCKAFEKLMKDKFQMSSMGELTFFLGLQVKQKEDEIFISQDKYVAKILRKFGRTDGKSASTLIDTTKPLLKDPDVKRIFRYLKGKPHLGLWYPKDSPFNLVAYSDSDYAGASLDRKSTIGGCQFLVSIKKSNDVMRLQSLIDRRKVIITEDTIRQALRLDDVDGVDCLPNEEIFTELAMMGYEKMSTKLTFYKAFSWLNGIDDLSAHTTKYTSPTLTQKVFADIRRIGNGFSRVDTPLFDGMLVQQQVQDVENDVEDEDNDNEVSAEPYPPSPTPTTPPPSPTQEHITLPPQAQTAQPSLPPPQQPSQTADVSMTLLNTLLETCATLTKQVANLEQDKVAQAIEITKLKQRVRWLERKRQFKSLGLKRLRKGRLAESQAKVYHLDLQHAEKVFSMQDTNEIEPAKVEEARKNMMVYLKNMAGFKMDFFKGMTYTEIRPIFEKYYNFIKAFLEKGKKEIEEEGNKRKCDNLNQDAAKKQWIYEETKELKTHLHIVANDDDHVYTKATPLALEVPIVDYQIHHENNNKPYYKIIKTDGAHQLFLTFITLLKNFDREDLEMLWKLVQERFQSSEPKNFLDDFLLNTFKIMDKDLSKSKDPQCSHKIVANDDDDVYTEATSLASKNFDREDLKALWKLVKERFKIIEPKNLSDDLLLNILKIMFEKPNIKASIVDFLNAHMIQYALMVNPTIHVSCIKQFWTLGSIKKSNDVMRLQSLIDRRKVIITEDTIRQALRLDDVDGVDCLPNEEIFIDDLSAHTTKYTSPTLTQKVFADIRRIGKGFSRVDTPLFDAQTAQPSSPQPQQPSQTADVSMTLLNTLLETCTTLTKQVANLEQDKVSQAIEITKLKQREDASKQGEIAELDADEDITLEDVDAEVAMDAAVQGRLAESQAKDEAFARQLGTELNANINWNDVIDQVKRKEKQDNTVMRPIFEKYYNFIKDFLEKGEKEIKEEGNKRKCDNLNQDAAKKQWIYKETKELKTHLHIVANDDDHVYTKATPLALEVPIVDYQIHHENNNKPYYKIIKADGAHQLFLTFITLLKNFDREDLEMLWKLVQERFQSSEPKNFLDDFLLNTFKIMFEKPNMFLLIEKKYPLTHFTLEQMLNNVRLQVKEESEMSLELLELIRRQLSSEVVVGSLSSSEADSDGGDIVKIVSTAVHSGTAGEFSDAGTTKIVTVVGWYRPSKKHFFKASPFGLVSMYFKKCDFH</sequence>
<proteinExistence type="predicted"/>
<evidence type="ECO:0000313" key="4">
    <source>
        <dbReference type="EMBL" id="GEU91997.1"/>
    </source>
</evidence>
<feature type="domain" description="Reverse transcriptase Ty1/copia-type" evidence="3">
    <location>
        <begin position="643"/>
        <end position="708"/>
    </location>
</feature>